<evidence type="ECO:0000259" key="7">
    <source>
        <dbReference type="PROSITE" id="PS51645"/>
    </source>
</evidence>
<dbReference type="Pfam" id="PF00875">
    <property type="entry name" value="DNA_photolyase"/>
    <property type="match status" value="1"/>
</dbReference>
<dbReference type="GO" id="GO:0005634">
    <property type="term" value="C:nucleus"/>
    <property type="evidence" value="ECO:0007669"/>
    <property type="project" value="TreeGrafter"/>
</dbReference>
<dbReference type="InterPro" id="IPR006050">
    <property type="entry name" value="DNA_photolyase_N"/>
</dbReference>
<feature type="region of interest" description="Disordered" evidence="6">
    <location>
        <begin position="611"/>
        <end position="668"/>
    </location>
</feature>
<dbReference type="PROSITE" id="PS51645">
    <property type="entry name" value="PHR_CRY_ALPHA_BETA"/>
    <property type="match status" value="1"/>
</dbReference>
<dbReference type="SUPFAM" id="SSF52425">
    <property type="entry name" value="Cryptochrome/photolyase, N-terminal domain"/>
    <property type="match status" value="1"/>
</dbReference>
<evidence type="ECO:0000256" key="3">
    <source>
        <dbReference type="ARBA" id="ARBA00022827"/>
    </source>
</evidence>
<feature type="binding site" evidence="4">
    <location>
        <begin position="482"/>
        <end position="484"/>
    </location>
    <ligand>
        <name>FAD</name>
        <dbReference type="ChEBI" id="CHEBI:57692"/>
    </ligand>
</feature>
<evidence type="ECO:0000256" key="6">
    <source>
        <dbReference type="SAM" id="MobiDB-lite"/>
    </source>
</evidence>
<dbReference type="Gene3D" id="1.25.40.80">
    <property type="match status" value="1"/>
</dbReference>
<name>A0A0F7SFY6_PHARH</name>
<sequence length="668" mass="75139">MSKLPEKSSQKKPRVIHWYRTDLRVHDSPSLKTAIDLDPECLWSIWIWDPTYVQGHRVGMNRLHFVLESMRELSGSLTSIDSGHKLSVLRGSPEKVLDWIFKNWDVTHIVWEIDTSAYARNRDAAIMDLAQKHNVTALPVLGHTLYSVPLLLKHNANKPTTTMQQWMKAASHLPSPEFPIPAPTELPPAGKVILPEGGFIHDDGTEPKDVNLQEQGGWRRERVSCFDKEGRTATDIPSLESVGIVKEEVQSLIPPGERVALDRLARLCKDKAWVAAFAKPQSSPAVVPSEFMEGAMYKNPSQKGEIKNTKAAGGSTFVLSMFLKFGCLSVRTFYHSAKQAIEDYKAANLTGAVVQSEPENIIGQLKFREMYICAEYATPNFSRIRGNKLCRYISWKCPTRYDENGVEIHPRPKDDEDAEKILYAWTHGQTGFPWIDALMRQLRQTGWMHHLGRHSVACFLTRGQGYISWERGAEVFDELLLDWDPAANSGNWMWLSCSAFYSMYYRVYSPVSFPQKWDPTGQLVRLYCPELKDFPDKYIYEPHKAPLSIQQKANCVIGVTYPHPILDLKTSQASCQRLMKQAYDANLYGTSPAVLDGSAQDLLDIRAKAGKTAADGDGGSTFKEESGVKSDKAKGAPKRMNPFERAKMGSTASTVKTNDPAVKRKKLS</sequence>
<feature type="compositionally biased region" description="Basic and acidic residues" evidence="6">
    <location>
        <begin position="622"/>
        <end position="634"/>
    </location>
</feature>
<evidence type="ECO:0000256" key="1">
    <source>
        <dbReference type="ARBA" id="ARBA00005862"/>
    </source>
</evidence>
<dbReference type="InterPro" id="IPR014729">
    <property type="entry name" value="Rossmann-like_a/b/a_fold"/>
</dbReference>
<dbReference type="Gene3D" id="3.40.50.620">
    <property type="entry name" value="HUPs"/>
    <property type="match status" value="1"/>
</dbReference>
<evidence type="ECO:0000313" key="8">
    <source>
        <dbReference type="EMBL" id="CDZ97756.1"/>
    </source>
</evidence>
<organism evidence="8">
    <name type="scientific">Phaffia rhodozyma</name>
    <name type="common">Yeast</name>
    <name type="synonym">Xanthophyllomyces dendrorhous</name>
    <dbReference type="NCBI Taxonomy" id="264483"/>
    <lineage>
        <taxon>Eukaryota</taxon>
        <taxon>Fungi</taxon>
        <taxon>Dikarya</taxon>
        <taxon>Basidiomycota</taxon>
        <taxon>Agaricomycotina</taxon>
        <taxon>Tremellomycetes</taxon>
        <taxon>Cystofilobasidiales</taxon>
        <taxon>Mrakiaceae</taxon>
        <taxon>Phaffia</taxon>
    </lineage>
</organism>
<protein>
    <submittedName>
        <fullName evidence="8">Deoxyribodipyrimidine photolyase/cryptochrome</fullName>
    </submittedName>
</protein>
<dbReference type="PANTHER" id="PTHR11455:SF9">
    <property type="entry name" value="CRYPTOCHROME CIRCADIAN CLOCK 5 ISOFORM X1"/>
    <property type="match status" value="1"/>
</dbReference>
<evidence type="ECO:0000256" key="2">
    <source>
        <dbReference type="ARBA" id="ARBA00022630"/>
    </source>
</evidence>
<dbReference type="InterPro" id="IPR036134">
    <property type="entry name" value="Crypto/Photolyase_FAD-like_sf"/>
</dbReference>
<dbReference type="GO" id="GO:0005737">
    <property type="term" value="C:cytoplasm"/>
    <property type="evidence" value="ECO:0007669"/>
    <property type="project" value="TreeGrafter"/>
</dbReference>
<dbReference type="PANTHER" id="PTHR11455">
    <property type="entry name" value="CRYPTOCHROME"/>
    <property type="match status" value="1"/>
</dbReference>
<reference evidence="8" key="1">
    <citation type="submission" date="2014-08" db="EMBL/GenBank/DDBJ databases">
        <authorList>
            <person name="Sharma Rahul"/>
            <person name="Thines Marco"/>
        </authorList>
    </citation>
    <scope>NUCLEOTIDE SEQUENCE</scope>
</reference>
<dbReference type="AlphaFoldDB" id="A0A0F7SFY6"/>
<feature type="binding site" evidence="4">
    <location>
        <position position="297"/>
    </location>
    <ligand>
        <name>FAD</name>
        <dbReference type="ChEBI" id="CHEBI:57692"/>
    </ligand>
</feature>
<dbReference type="GO" id="GO:0043153">
    <property type="term" value="P:entrainment of circadian clock by photoperiod"/>
    <property type="evidence" value="ECO:0007669"/>
    <property type="project" value="TreeGrafter"/>
</dbReference>
<dbReference type="GO" id="GO:0071949">
    <property type="term" value="F:FAD binding"/>
    <property type="evidence" value="ECO:0007669"/>
    <property type="project" value="TreeGrafter"/>
</dbReference>
<feature type="site" description="Electron transfer via tryptophanyl radical" evidence="5">
    <location>
        <position position="492"/>
    </location>
</feature>
<dbReference type="Gene3D" id="1.10.579.10">
    <property type="entry name" value="DNA Cyclobutane Dipyrimidine Photolyase, subunit A, domain 3"/>
    <property type="match status" value="1"/>
</dbReference>
<proteinExistence type="inferred from homology"/>
<dbReference type="GO" id="GO:0032922">
    <property type="term" value="P:circadian regulation of gene expression"/>
    <property type="evidence" value="ECO:0007669"/>
    <property type="project" value="TreeGrafter"/>
</dbReference>
<evidence type="ECO:0000256" key="5">
    <source>
        <dbReference type="PIRSR" id="PIRSR602081-2"/>
    </source>
</evidence>
<dbReference type="InterPro" id="IPR036155">
    <property type="entry name" value="Crypto/Photolyase_N_sf"/>
</dbReference>
<dbReference type="InterPro" id="IPR005101">
    <property type="entry name" value="Cryptochr/Photolyase_FAD-bd"/>
</dbReference>
<feature type="domain" description="Photolyase/cryptochrome alpha/beta" evidence="7">
    <location>
        <begin position="13"/>
        <end position="145"/>
    </location>
</feature>
<dbReference type="Pfam" id="PF03441">
    <property type="entry name" value="FAD_binding_7"/>
    <property type="match status" value="1"/>
</dbReference>
<accession>A0A0F7SFY6</accession>
<evidence type="ECO:0000256" key="4">
    <source>
        <dbReference type="PIRSR" id="PIRSR602081-1"/>
    </source>
</evidence>
<keyword evidence="3 4" id="KW-0274">FAD</keyword>
<dbReference type="GO" id="GO:0003677">
    <property type="term" value="F:DNA binding"/>
    <property type="evidence" value="ECO:0007669"/>
    <property type="project" value="TreeGrafter"/>
</dbReference>
<comment type="cofactor">
    <cofactor evidence="4">
        <name>FAD</name>
        <dbReference type="ChEBI" id="CHEBI:57692"/>
    </cofactor>
    <text evidence="4">Binds 1 FAD per subunit.</text>
</comment>
<keyword evidence="2 4" id="KW-0285">Flavoprotein</keyword>
<dbReference type="EMBL" id="LN483249">
    <property type="protein sequence ID" value="CDZ97756.1"/>
    <property type="molecule type" value="Genomic_DNA"/>
</dbReference>
<feature type="site" description="Electron transfer via tryptophanyl radical" evidence="5">
    <location>
        <position position="395"/>
    </location>
</feature>
<feature type="binding site" evidence="4">
    <location>
        <begin position="316"/>
        <end position="320"/>
    </location>
    <ligand>
        <name>FAD</name>
        <dbReference type="ChEBI" id="CHEBI:57692"/>
    </ligand>
</feature>
<feature type="site" description="Electron transfer via tryptophanyl radical" evidence="5">
    <location>
        <position position="469"/>
    </location>
</feature>
<comment type="similarity">
    <text evidence="1">Belongs to the DNA photolyase class-1 family.</text>
</comment>
<dbReference type="SUPFAM" id="SSF48173">
    <property type="entry name" value="Cryptochrome/photolyase FAD-binding domain"/>
    <property type="match status" value="1"/>
</dbReference>
<dbReference type="InterPro" id="IPR002081">
    <property type="entry name" value="Cryptochrome/DNA_photolyase_1"/>
</dbReference>
<feature type="binding site" evidence="4">
    <location>
        <begin position="364"/>
        <end position="371"/>
    </location>
    <ligand>
        <name>FAD</name>
        <dbReference type="ChEBI" id="CHEBI:57692"/>
    </ligand>
</feature>
<keyword evidence="8" id="KW-0456">Lyase</keyword>
<dbReference type="GO" id="GO:0003904">
    <property type="term" value="F:deoxyribodipyrimidine photo-lyase activity"/>
    <property type="evidence" value="ECO:0007669"/>
    <property type="project" value="TreeGrafter"/>
</dbReference>